<gene>
    <name evidence="4" type="ORF">MMOR_16690</name>
</gene>
<dbReference type="InterPro" id="IPR013228">
    <property type="entry name" value="PE-PPE_C"/>
</dbReference>
<evidence type="ECO:0000313" key="4">
    <source>
        <dbReference type="EMBL" id="BBX00733.1"/>
    </source>
</evidence>
<evidence type="ECO:0000256" key="2">
    <source>
        <dbReference type="SAM" id="Phobius"/>
    </source>
</evidence>
<sequence length="633" mass="66665">MVFDSDGSLLVSDPQPAKPRPSATAAMATTPALIDLLIRSPLQNLAVAYGRALDSATTKFALQLQKVCWLGQTFGNKRREGARTAGIYRGKGGREMRGMVRSLGGVGLALLSVVGLAVAWTATTIVQLTATALIMGGTGHPLSTPPDPLTYINPYMSNAVTGFINPASAAPTGTGGEPIDGVGDNEDRYAIITPEQFFPVAGSTTFDRSVAAGLANLSRCIRGASDCAYNTSVPGAPADVPAAEDEFVVFGYSQSAVIASLLKRDMIEDPEDYPDLEPGDVSFFLLANPMRPNGGFLSRGPTGATIPILGVTFYGATPTNSCQPDGDCYQTADLAAQYDGLGGDAPASITNLLAVTNAALGYYYFHGDLQEGDFDDAQYQGSYGDTDYYIVPARRLPLLMPFESFVPSPILTLLEAPLKAAIEAGYARDINPGVATKVGLLPFRNPVQAIVNIVKAIPVGIDDAVAEASGDATNRPLGTTPVTSPFGVGGPELPEPPAGDQNLVMSRMSDTSTLRGEITEEEVVNDEELPGNVAEEVKENVVEEDEEEPARKPAATTPGTTKRPVTPLNKLRDTMDGIRDGIRDTIRLPKVRGPISFDSQRSTKPSTTKKPDNRETTTGEPKSAPAPASEPAA</sequence>
<keyword evidence="5" id="KW-1185">Reference proteome</keyword>
<proteinExistence type="predicted"/>
<dbReference type="KEGG" id="mmor:MMOR_16690"/>
<feature type="compositionally biased region" description="Polar residues" evidence="1">
    <location>
        <begin position="597"/>
        <end position="608"/>
    </location>
</feature>
<feature type="compositionally biased region" description="Low complexity" evidence="1">
    <location>
        <begin position="620"/>
        <end position="633"/>
    </location>
</feature>
<organism evidence="4 5">
    <name type="scientific">Mycolicibacterium moriokaense</name>
    <dbReference type="NCBI Taxonomy" id="39691"/>
    <lineage>
        <taxon>Bacteria</taxon>
        <taxon>Bacillati</taxon>
        <taxon>Actinomycetota</taxon>
        <taxon>Actinomycetes</taxon>
        <taxon>Mycobacteriales</taxon>
        <taxon>Mycobacteriaceae</taxon>
        <taxon>Mycolicibacterium</taxon>
    </lineage>
</organism>
<keyword evidence="2" id="KW-0472">Membrane</keyword>
<dbReference type="Proteomes" id="UP000466681">
    <property type="component" value="Chromosome"/>
</dbReference>
<dbReference type="EMBL" id="AP022560">
    <property type="protein sequence ID" value="BBX00733.1"/>
    <property type="molecule type" value="Genomic_DNA"/>
</dbReference>
<feature type="domain" description="PE-PPE" evidence="3">
    <location>
        <begin position="186"/>
        <end position="426"/>
    </location>
</feature>
<feature type="compositionally biased region" description="Basic and acidic residues" evidence="1">
    <location>
        <begin position="570"/>
        <end position="587"/>
    </location>
</feature>
<keyword evidence="2" id="KW-1133">Transmembrane helix</keyword>
<feature type="region of interest" description="Disordered" evidence="1">
    <location>
        <begin position="529"/>
        <end position="633"/>
    </location>
</feature>
<keyword evidence="2" id="KW-0812">Transmembrane</keyword>
<accession>A0AAD1H8C2</accession>
<protein>
    <recommendedName>
        <fullName evidence="3">PE-PPE domain-containing protein</fullName>
    </recommendedName>
</protein>
<dbReference type="Pfam" id="PF08237">
    <property type="entry name" value="PE-PPE"/>
    <property type="match status" value="1"/>
</dbReference>
<feature type="transmembrane region" description="Helical" evidence="2">
    <location>
        <begin position="99"/>
        <end position="120"/>
    </location>
</feature>
<evidence type="ECO:0000259" key="3">
    <source>
        <dbReference type="Pfam" id="PF08237"/>
    </source>
</evidence>
<reference evidence="4 5" key="1">
    <citation type="journal article" date="2019" name="Emerg. Microbes Infect.">
        <title>Comprehensive subspecies identification of 175 nontuberculous mycobacteria species based on 7547 genomic profiles.</title>
        <authorList>
            <person name="Matsumoto Y."/>
            <person name="Kinjo T."/>
            <person name="Motooka D."/>
            <person name="Nabeya D."/>
            <person name="Jung N."/>
            <person name="Uechi K."/>
            <person name="Horii T."/>
            <person name="Iida T."/>
            <person name="Fujita J."/>
            <person name="Nakamura S."/>
        </authorList>
    </citation>
    <scope>NUCLEOTIDE SEQUENCE [LARGE SCALE GENOMIC DNA]</scope>
    <source>
        <strain evidence="4 5">JCM 6375</strain>
    </source>
</reference>
<name>A0AAD1H8C2_9MYCO</name>
<dbReference type="AlphaFoldDB" id="A0AAD1H8C2"/>
<dbReference type="Gene3D" id="3.40.50.1820">
    <property type="entry name" value="alpha/beta hydrolase"/>
    <property type="match status" value="1"/>
</dbReference>
<evidence type="ECO:0000313" key="5">
    <source>
        <dbReference type="Proteomes" id="UP000466681"/>
    </source>
</evidence>
<evidence type="ECO:0000256" key="1">
    <source>
        <dbReference type="SAM" id="MobiDB-lite"/>
    </source>
</evidence>
<feature type="region of interest" description="Disordered" evidence="1">
    <location>
        <begin position="1"/>
        <end position="24"/>
    </location>
</feature>
<dbReference type="InterPro" id="IPR029058">
    <property type="entry name" value="AB_hydrolase_fold"/>
</dbReference>